<accession>A0A2W4XKA5</accession>
<evidence type="ECO:0000259" key="1">
    <source>
        <dbReference type="Pfam" id="PF00656"/>
    </source>
</evidence>
<dbReference type="PROSITE" id="PS51318">
    <property type="entry name" value="TAT"/>
    <property type="match status" value="1"/>
</dbReference>
<comment type="caution">
    <text evidence="3">The sequence shown here is derived from an EMBL/GenBank/DDBJ whole genome shotgun (WGS) entry which is preliminary data.</text>
</comment>
<dbReference type="PANTHER" id="PTHR48104:SF30">
    <property type="entry name" value="METACASPASE-1"/>
    <property type="match status" value="1"/>
</dbReference>
<feature type="domain" description="Peptidase C14 caspase" evidence="1">
    <location>
        <begin position="44"/>
        <end position="330"/>
    </location>
</feature>
<proteinExistence type="predicted"/>
<gene>
    <name evidence="3" type="ORF">DCF15_06215</name>
</gene>
<dbReference type="EMBL" id="QBMP01000043">
    <property type="protein sequence ID" value="PZO57850.1"/>
    <property type="molecule type" value="Genomic_DNA"/>
</dbReference>
<reference evidence="3 4" key="2">
    <citation type="submission" date="2018-06" db="EMBL/GenBank/DDBJ databases">
        <title>Metagenomic assembly of (sub)arctic Cyanobacteria and their associated microbiome from non-axenic cultures.</title>
        <authorList>
            <person name="Baurain D."/>
        </authorList>
    </citation>
    <scope>NUCLEOTIDE SEQUENCE [LARGE SCALE GENOMIC DNA]</scope>
    <source>
        <strain evidence="3">ULC027bin1</strain>
    </source>
</reference>
<evidence type="ECO:0000313" key="3">
    <source>
        <dbReference type="EMBL" id="PZO57850.1"/>
    </source>
</evidence>
<dbReference type="InterPro" id="IPR011600">
    <property type="entry name" value="Pept_C14_caspase"/>
</dbReference>
<evidence type="ECO:0000259" key="2">
    <source>
        <dbReference type="Pfam" id="PF14326"/>
    </source>
</evidence>
<dbReference type="Proteomes" id="UP000249794">
    <property type="component" value="Unassembled WGS sequence"/>
</dbReference>
<dbReference type="InterPro" id="IPR006311">
    <property type="entry name" value="TAT_signal"/>
</dbReference>
<dbReference type="AlphaFoldDB" id="A0A2W4XKA5"/>
<feature type="domain" description="DUF4384" evidence="2">
    <location>
        <begin position="618"/>
        <end position="693"/>
    </location>
</feature>
<dbReference type="GO" id="GO:0006508">
    <property type="term" value="P:proteolysis"/>
    <property type="evidence" value="ECO:0007669"/>
    <property type="project" value="InterPro"/>
</dbReference>
<sequence length="774" mass="83497">MNIFSRRRFLQGTAGALGAIGLSQLALSRQASRYGHSLAQSTPRKVALLIGIDKYDSNRLNGAVNDVELQKQLLIHRFGFNPTDVHTLQDEQATRQEILGVFDEYLYQPAQAGDVIVFHFSGHGERVQSSDRVSENLAGNNCFALAGGDATCLNTAIAPIDHEAAGSDTAQDIMGHTLLLLRAAIAKKTENITFVLDCCYAGGGKRGNAIMRSLDKPTLTDLNGQILSGRPEISNDEGTTQRQWLDRLNWSPDDFAQAVESPTGPGFFIGAAKASQLAADYSFDGFAAGAFTYLLTQHLWQASGPLSDTMLNVSNSATRLSEHNQQPEYDPKPEITRSVTQTPIYHIEPVSHPAEAVILESAPPSSISAAAPNENRLQLWLGGLDPQRLDAFDRGAIFSIIDRQSGEVLSEVQQIDGTRQGLKTQARLVNNTRGAVSADFGGQLLQERTRGIPDRVVLKIALDDTLTSAEQQAAKGEFSSLPDFDVESARPGQVAHVLLGRYTEEIDAYLNDNQSASAEQPTLDSIGIFSPSQVPLLTGSFGPAGESIEAAIARLRPRFTSLHIGRMLALMVNGRTSQLNVGVEIEHLGDRSGAVTRGSGENTILIPEQSERGIQPIREGEQIRVTIKNNQPEDLHFGIVVIDSAGEVNVLYPPSATDDPTLDIVRRNSEKTIPLKGAKPFGIAELLVLASPQSLVSPLNTLRNNAPDLDNLRGDSADVSDENVSAADVMNDLFGAMDTRRGEAANDAIEGTRLLDVEDVAALSLLFEILPKPV</sequence>
<dbReference type="Pfam" id="PF00656">
    <property type="entry name" value="Peptidase_C14"/>
    <property type="match status" value="1"/>
</dbReference>
<dbReference type="PANTHER" id="PTHR48104">
    <property type="entry name" value="METACASPASE-4"/>
    <property type="match status" value="1"/>
</dbReference>
<dbReference type="Gene3D" id="3.40.50.1460">
    <property type="match status" value="1"/>
</dbReference>
<dbReference type="InterPro" id="IPR029030">
    <property type="entry name" value="Caspase-like_dom_sf"/>
</dbReference>
<evidence type="ECO:0000313" key="4">
    <source>
        <dbReference type="Proteomes" id="UP000249794"/>
    </source>
</evidence>
<dbReference type="GO" id="GO:0004197">
    <property type="term" value="F:cysteine-type endopeptidase activity"/>
    <property type="evidence" value="ECO:0007669"/>
    <property type="project" value="InterPro"/>
</dbReference>
<dbReference type="Pfam" id="PF14326">
    <property type="entry name" value="DUF4384"/>
    <property type="match status" value="1"/>
</dbReference>
<name>A0A2W4XKA5_9CYAN</name>
<protein>
    <submittedName>
        <fullName evidence="3">Uncharacterized protein</fullName>
    </submittedName>
</protein>
<dbReference type="InterPro" id="IPR025493">
    <property type="entry name" value="DUF4384"/>
</dbReference>
<dbReference type="GO" id="GO:0005737">
    <property type="term" value="C:cytoplasm"/>
    <property type="evidence" value="ECO:0007669"/>
    <property type="project" value="TreeGrafter"/>
</dbReference>
<organism evidence="3 4">
    <name type="scientific">Phormidesmis priestleyi</name>
    <dbReference type="NCBI Taxonomy" id="268141"/>
    <lineage>
        <taxon>Bacteria</taxon>
        <taxon>Bacillati</taxon>
        <taxon>Cyanobacteriota</taxon>
        <taxon>Cyanophyceae</taxon>
        <taxon>Leptolyngbyales</taxon>
        <taxon>Leptolyngbyaceae</taxon>
        <taxon>Phormidesmis</taxon>
    </lineage>
</organism>
<dbReference type="InterPro" id="IPR050452">
    <property type="entry name" value="Metacaspase"/>
</dbReference>
<dbReference type="SUPFAM" id="SSF52129">
    <property type="entry name" value="Caspase-like"/>
    <property type="match status" value="1"/>
</dbReference>
<reference evidence="4" key="1">
    <citation type="submission" date="2018-04" db="EMBL/GenBank/DDBJ databases">
        <authorList>
            <person name="Cornet L."/>
        </authorList>
    </citation>
    <scope>NUCLEOTIDE SEQUENCE [LARGE SCALE GENOMIC DNA]</scope>
</reference>